<dbReference type="Proteomes" id="UP000225972">
    <property type="component" value="Unassembled WGS sequence"/>
</dbReference>
<keyword evidence="3 6" id="KW-0378">Hydrolase</keyword>
<organism evidence="6 7">
    <name type="scientific">Pelagimonas phthalicica</name>
    <dbReference type="NCBI Taxonomy" id="1037362"/>
    <lineage>
        <taxon>Bacteria</taxon>
        <taxon>Pseudomonadati</taxon>
        <taxon>Pseudomonadota</taxon>
        <taxon>Alphaproteobacteria</taxon>
        <taxon>Rhodobacterales</taxon>
        <taxon>Roseobacteraceae</taxon>
        <taxon>Pelagimonas</taxon>
    </lineage>
</organism>
<dbReference type="InterPro" id="IPR032466">
    <property type="entry name" value="Metal_Hydrolase"/>
</dbReference>
<dbReference type="NCBIfam" id="NF006055">
    <property type="entry name" value="PRK08203.1"/>
    <property type="match status" value="1"/>
</dbReference>
<dbReference type="Gene3D" id="2.30.40.10">
    <property type="entry name" value="Urease, subunit C, domain 1"/>
    <property type="match status" value="1"/>
</dbReference>
<dbReference type="CDD" id="cd01298">
    <property type="entry name" value="ATZ_TRZ_like"/>
    <property type="match status" value="1"/>
</dbReference>
<dbReference type="PANTHER" id="PTHR43794">
    <property type="entry name" value="AMINOHYDROLASE SSNA-RELATED"/>
    <property type="match status" value="1"/>
</dbReference>
<dbReference type="Pfam" id="PF01979">
    <property type="entry name" value="Amidohydro_1"/>
    <property type="match status" value="1"/>
</dbReference>
<evidence type="ECO:0000256" key="4">
    <source>
        <dbReference type="ARBA" id="ARBA00022833"/>
    </source>
</evidence>
<keyword evidence="2" id="KW-0479">Metal-binding</keyword>
<reference evidence="7" key="1">
    <citation type="submission" date="2017-05" db="EMBL/GenBank/DDBJ databases">
        <authorList>
            <person name="Rodrigo-Torres L."/>
            <person name="Arahal R. D."/>
            <person name="Lucena T."/>
        </authorList>
    </citation>
    <scope>NUCLEOTIDE SEQUENCE [LARGE SCALE GENOMIC DNA]</scope>
    <source>
        <strain evidence="7">CECT 8649</strain>
    </source>
</reference>
<keyword evidence="4" id="KW-0862">Zinc</keyword>
<keyword evidence="7" id="KW-1185">Reference proteome</keyword>
<evidence type="ECO:0000259" key="5">
    <source>
        <dbReference type="Pfam" id="PF01979"/>
    </source>
</evidence>
<dbReference type="FunFam" id="3.20.20.140:FF:000014">
    <property type="entry name" value="5-methylthioadenosine/S-adenosylhomocysteine deaminase"/>
    <property type="match status" value="1"/>
</dbReference>
<dbReference type="GO" id="GO:0102127">
    <property type="term" value="F:8-oxoguanine deaminase activity"/>
    <property type="evidence" value="ECO:0007669"/>
    <property type="project" value="UniProtKB-EC"/>
</dbReference>
<dbReference type="OrthoDB" id="9796020at2"/>
<dbReference type="InterPro" id="IPR006680">
    <property type="entry name" value="Amidohydro-rel"/>
</dbReference>
<dbReference type="GO" id="GO:0046872">
    <property type="term" value="F:metal ion binding"/>
    <property type="evidence" value="ECO:0007669"/>
    <property type="project" value="UniProtKB-KW"/>
</dbReference>
<evidence type="ECO:0000313" key="7">
    <source>
        <dbReference type="Proteomes" id="UP000225972"/>
    </source>
</evidence>
<dbReference type="PANTHER" id="PTHR43794:SF11">
    <property type="entry name" value="AMIDOHYDROLASE-RELATED DOMAIN-CONTAINING PROTEIN"/>
    <property type="match status" value="1"/>
</dbReference>
<feature type="domain" description="Amidohydrolase-related" evidence="5">
    <location>
        <begin position="54"/>
        <end position="416"/>
    </location>
</feature>
<accession>A0A238JBF7</accession>
<dbReference type="EMBL" id="FXXP01000001">
    <property type="protein sequence ID" value="SMX27755.1"/>
    <property type="molecule type" value="Genomic_DNA"/>
</dbReference>
<dbReference type="SUPFAM" id="SSF51338">
    <property type="entry name" value="Composite domain of metallo-dependent hydrolases"/>
    <property type="match status" value="2"/>
</dbReference>
<dbReference type="InterPro" id="IPR050287">
    <property type="entry name" value="MTA/SAH_deaminase"/>
</dbReference>
<evidence type="ECO:0000313" key="6">
    <source>
        <dbReference type="EMBL" id="SMX27755.1"/>
    </source>
</evidence>
<comment type="similarity">
    <text evidence="1">Belongs to the metallo-dependent hydrolases superfamily. ATZ/TRZ family.</text>
</comment>
<name>A0A238JBF7_9RHOB</name>
<evidence type="ECO:0000256" key="1">
    <source>
        <dbReference type="ARBA" id="ARBA00006745"/>
    </source>
</evidence>
<sequence>MTEILIRDAQLALTMDDQARELAGCDIRLRDGVIAEIGQGLRSSGQVILASKCLVTPGLVNTHHHLYQTLTRAVPGGQDALLFGWLQTLYPIWAGFGPEEMFTSAQIGLAELMLSGCTMSSDHLYLYPNGSRLEDTIHAAGELGIRFHPTRGAMSIGESDGGLPPDSLVEREQAILEDCIRVIDAFHDPREGAMVRVGVAPCSPFSVSRELMRDAALLARDKGVMMHTHLAENDEDIAYSLEKFGCRPGQYAEDLGWVGDDVWHAHCVKLDGQEIDLFARTKTGVAHCPCSNCRLGSGIAPVRQMRDQGVKIGYGVDGSASNDSGNLAAEARQAMLMQRVANGADAMSAREALYIGTRGGAEVLGRDECGQIAVGKRADLALWDMSTIEAAGSWDPAALLLAGPMKVKHLLVEGRHVVKDGQITTIDLEKAIVKQNQLAHSLREKI</sequence>
<dbReference type="Gene3D" id="3.20.20.140">
    <property type="entry name" value="Metal-dependent hydrolases"/>
    <property type="match status" value="1"/>
</dbReference>
<dbReference type="InterPro" id="IPR011059">
    <property type="entry name" value="Metal-dep_hydrolase_composite"/>
</dbReference>
<evidence type="ECO:0000256" key="2">
    <source>
        <dbReference type="ARBA" id="ARBA00022723"/>
    </source>
</evidence>
<dbReference type="EC" id="3.5.4.32" evidence="6"/>
<dbReference type="SUPFAM" id="SSF51556">
    <property type="entry name" value="Metallo-dependent hydrolases"/>
    <property type="match status" value="1"/>
</dbReference>
<dbReference type="RefSeq" id="WP_099244149.1">
    <property type="nucleotide sequence ID" value="NZ_FXXP01000001.1"/>
</dbReference>
<evidence type="ECO:0000256" key="3">
    <source>
        <dbReference type="ARBA" id="ARBA00022801"/>
    </source>
</evidence>
<proteinExistence type="inferred from homology"/>
<gene>
    <name evidence="6" type="ORF">TRP8649_01865</name>
</gene>
<dbReference type="AlphaFoldDB" id="A0A238JBF7"/>
<dbReference type="GO" id="GO:0019239">
    <property type="term" value="F:deaminase activity"/>
    <property type="evidence" value="ECO:0007669"/>
    <property type="project" value="UniProtKB-ARBA"/>
</dbReference>
<protein>
    <submittedName>
        <fullName evidence="6">8-oxoguanine deaminase</fullName>
        <ecNumber evidence="6">3.5.4.32</ecNumber>
    </submittedName>
</protein>